<sequence length="166" mass="19473">MASFFNKANEQLMKLLKSENGGLKKAKKTMNDSGMKIPITSNMMTRLLKMKTEEHKQLKELTVSFEGSSLCIKGMMNKLFIDIPFEIKLYPIKADKRTLHFHIHYLKPTNAEWLKKRIFHKPPFMLYQQDSFELDLNQMKKISIIPIGTIKHFEIKDEKLWVTIGL</sequence>
<name>A0ABS2QWC2_9BACI</name>
<evidence type="ECO:0000313" key="2">
    <source>
        <dbReference type="Proteomes" id="UP000809829"/>
    </source>
</evidence>
<dbReference type="RefSeq" id="WP_205187653.1">
    <property type="nucleotide sequence ID" value="NZ_JAFBFC010000004.1"/>
</dbReference>
<organism evidence="1 2">
    <name type="scientific">Priestia iocasae</name>
    <dbReference type="NCBI Taxonomy" id="2291674"/>
    <lineage>
        <taxon>Bacteria</taxon>
        <taxon>Bacillati</taxon>
        <taxon>Bacillota</taxon>
        <taxon>Bacilli</taxon>
        <taxon>Bacillales</taxon>
        <taxon>Bacillaceae</taxon>
        <taxon>Priestia</taxon>
    </lineage>
</organism>
<keyword evidence="2" id="KW-1185">Reference proteome</keyword>
<accession>A0ABS2QWC2</accession>
<evidence type="ECO:0000313" key="1">
    <source>
        <dbReference type="EMBL" id="MBM7703700.1"/>
    </source>
</evidence>
<gene>
    <name evidence="1" type="ORF">JOC83_002549</name>
</gene>
<protein>
    <submittedName>
        <fullName evidence="1">Uncharacterized protein</fullName>
    </submittedName>
</protein>
<reference evidence="1 2" key="1">
    <citation type="submission" date="2021-01" db="EMBL/GenBank/DDBJ databases">
        <title>Genomic Encyclopedia of Type Strains, Phase IV (KMG-IV): sequencing the most valuable type-strain genomes for metagenomic binning, comparative biology and taxonomic classification.</title>
        <authorList>
            <person name="Goeker M."/>
        </authorList>
    </citation>
    <scope>NUCLEOTIDE SEQUENCE [LARGE SCALE GENOMIC DNA]</scope>
    <source>
        <strain evidence="1 2">DSM 104297</strain>
    </source>
</reference>
<dbReference type="Proteomes" id="UP000809829">
    <property type="component" value="Unassembled WGS sequence"/>
</dbReference>
<proteinExistence type="predicted"/>
<comment type="caution">
    <text evidence="1">The sequence shown here is derived from an EMBL/GenBank/DDBJ whole genome shotgun (WGS) entry which is preliminary data.</text>
</comment>
<dbReference type="EMBL" id="JAFBFC010000004">
    <property type="protein sequence ID" value="MBM7703700.1"/>
    <property type="molecule type" value="Genomic_DNA"/>
</dbReference>